<evidence type="ECO:0000313" key="1">
    <source>
        <dbReference type="EMBL" id="CUH81559.1"/>
    </source>
</evidence>
<dbReference type="STRING" id="928856.SAMN04488049_102322"/>
<protein>
    <submittedName>
        <fullName evidence="1">Bacterial extracellular solute-binding proteins, family 3</fullName>
    </submittedName>
</protein>
<name>A0A0P1GIL8_9RHOB</name>
<dbReference type="AlphaFoldDB" id="A0A0P1GIL8"/>
<dbReference type="SUPFAM" id="SSF53850">
    <property type="entry name" value="Periplasmic binding protein-like II"/>
    <property type="match status" value="1"/>
</dbReference>
<sequence>MTFSVQVAKRATCSLADTPQDQASWRTNTDFTNPKEANVKTLTSRLAATLTSAALFIGAAAQAEPLVVTTGEYAPFTGAALPEGGLVNGLVSRIAQEAGVEITFEYLPWKRGLELTRQGKKAASSYWSMLEDQNDLVPVGPVSKDQVVLFYRKDKPIPNFASHAEVADITIGATLGYSYFPAFWDAAEAGTYKVQTTKDDIANFRKLVAGRIDAFIINESVGWNMLNTQFTPEERASLTTLEAPLATTEGFLQVSTKAEGGAELAQQLQAAFDAMAASGALDSARTELNTLLGIGGS</sequence>
<proteinExistence type="predicted"/>
<dbReference type="PANTHER" id="PTHR35936:SF25">
    <property type="entry name" value="ABC TRANSPORTER SUBSTRATE-BINDING PROTEIN"/>
    <property type="match status" value="1"/>
</dbReference>
<dbReference type="Proteomes" id="UP000052022">
    <property type="component" value="Unassembled WGS sequence"/>
</dbReference>
<accession>A0A0P1GIL8</accession>
<dbReference type="Gene3D" id="3.40.190.10">
    <property type="entry name" value="Periplasmic binding protein-like II"/>
    <property type="match status" value="2"/>
</dbReference>
<gene>
    <name evidence="1" type="ORF">TRM7557_03485</name>
</gene>
<keyword evidence="2" id="KW-1185">Reference proteome</keyword>
<evidence type="ECO:0000313" key="2">
    <source>
        <dbReference type="Proteomes" id="UP000052022"/>
    </source>
</evidence>
<reference evidence="1 2" key="1">
    <citation type="submission" date="2015-09" db="EMBL/GenBank/DDBJ databases">
        <authorList>
            <consortium name="Swine Surveillance"/>
        </authorList>
    </citation>
    <scope>NUCLEOTIDE SEQUENCE [LARGE SCALE GENOMIC DNA]</scope>
    <source>
        <strain evidence="1 2">CECT 7557</strain>
    </source>
</reference>
<dbReference type="PANTHER" id="PTHR35936">
    <property type="entry name" value="MEMBRANE-BOUND LYTIC MUREIN TRANSGLYCOSYLASE F"/>
    <property type="match status" value="1"/>
</dbReference>
<organism evidence="1 2">
    <name type="scientific">Tritonibacter multivorans</name>
    <dbReference type="NCBI Taxonomy" id="928856"/>
    <lineage>
        <taxon>Bacteria</taxon>
        <taxon>Pseudomonadati</taxon>
        <taxon>Pseudomonadota</taxon>
        <taxon>Alphaproteobacteria</taxon>
        <taxon>Rhodobacterales</taxon>
        <taxon>Paracoccaceae</taxon>
        <taxon>Tritonibacter</taxon>
    </lineage>
</organism>
<dbReference type="EMBL" id="CYSD01000042">
    <property type="protein sequence ID" value="CUH81559.1"/>
    <property type="molecule type" value="Genomic_DNA"/>
</dbReference>